<proteinExistence type="predicted"/>
<dbReference type="Proteomes" id="UP000278907">
    <property type="component" value="Unassembled WGS sequence"/>
</dbReference>
<accession>A0ABX9QMV9</accession>
<keyword evidence="2" id="KW-1185">Reference proteome</keyword>
<evidence type="ECO:0000313" key="2">
    <source>
        <dbReference type="Proteomes" id="UP000278907"/>
    </source>
</evidence>
<dbReference type="EMBL" id="RAWI01000059">
    <property type="protein sequence ID" value="RKI11707.1"/>
    <property type="molecule type" value="Genomic_DNA"/>
</dbReference>
<protein>
    <submittedName>
        <fullName evidence="1">Pilus assembly protein PilG</fullName>
    </submittedName>
</protein>
<comment type="caution">
    <text evidence="1">The sequence shown here is derived from an EMBL/GenBank/DDBJ whole genome shotgun (WGS) entry which is preliminary data.</text>
</comment>
<sequence length="31" mass="3347">MRKPPLLRFVPGLLLVALLSAPPVPPRRQGG</sequence>
<evidence type="ECO:0000313" key="1">
    <source>
        <dbReference type="EMBL" id="RKI11707.1"/>
    </source>
</evidence>
<organism evidence="1 2">
    <name type="scientific">Corallococcus praedator</name>
    <dbReference type="NCBI Taxonomy" id="2316724"/>
    <lineage>
        <taxon>Bacteria</taxon>
        <taxon>Pseudomonadati</taxon>
        <taxon>Myxococcota</taxon>
        <taxon>Myxococcia</taxon>
        <taxon>Myxococcales</taxon>
        <taxon>Cystobacterineae</taxon>
        <taxon>Myxococcaceae</taxon>
        <taxon>Corallococcus</taxon>
    </lineage>
</organism>
<feature type="non-terminal residue" evidence="1">
    <location>
        <position position="31"/>
    </location>
</feature>
<reference evidence="1 2" key="1">
    <citation type="submission" date="2018-09" db="EMBL/GenBank/DDBJ databases">
        <authorList>
            <person name="Livingstone P.G."/>
            <person name="Whitworth D.E."/>
        </authorList>
    </citation>
    <scope>NUCLEOTIDE SEQUENCE [LARGE SCALE GENOMIC DNA]</scope>
    <source>
        <strain evidence="1 2">CA031B</strain>
    </source>
</reference>
<gene>
    <name evidence="1" type="ORF">D7Y13_10765</name>
</gene>
<name>A0ABX9QMV9_9BACT</name>